<name>A0A8I6Y7D8_HORVV</name>
<evidence type="ECO:0000256" key="2">
    <source>
        <dbReference type="ARBA" id="ARBA00005927"/>
    </source>
</evidence>
<feature type="compositionally biased region" description="Polar residues" evidence="7">
    <location>
        <begin position="669"/>
        <end position="678"/>
    </location>
</feature>
<reference evidence="10" key="2">
    <citation type="submission" date="2020-10" db="EMBL/GenBank/DDBJ databases">
        <authorList>
            <person name="Scholz U."/>
            <person name="Mascher M."/>
            <person name="Fiebig A."/>
        </authorList>
    </citation>
    <scope>NUCLEOTIDE SEQUENCE [LARGE SCALE GENOMIC DNA]</scope>
    <source>
        <strain evidence="10">cv. Morex</strain>
    </source>
</reference>
<dbReference type="GO" id="GO:0012507">
    <property type="term" value="C:ER to Golgi transport vesicle membrane"/>
    <property type="evidence" value="ECO:0000318"/>
    <property type="project" value="GO_Central"/>
</dbReference>
<keyword evidence="5 6" id="KW-0931">ER-Golgi transport</keyword>
<proteinExistence type="inferred from homology"/>
<feature type="domain" description="Sec16 Sec23-binding" evidence="8">
    <location>
        <begin position="992"/>
        <end position="1276"/>
    </location>
</feature>
<evidence type="ECO:0000256" key="5">
    <source>
        <dbReference type="ARBA" id="ARBA00022892"/>
    </source>
</evidence>
<evidence type="ECO:0000313" key="11">
    <source>
        <dbReference type="Proteomes" id="UP000011116"/>
    </source>
</evidence>
<keyword evidence="6" id="KW-0333">Golgi apparatus</keyword>
<comment type="subcellular location">
    <subcellularLocation>
        <location evidence="1">Endoplasmic reticulum</location>
    </subcellularLocation>
    <subcellularLocation>
        <location evidence="6">Golgi apparatus membrane</location>
    </subcellularLocation>
</comment>
<protein>
    <recommendedName>
        <fullName evidence="6">Protein transport protein sec16</fullName>
    </recommendedName>
</protein>
<dbReference type="Gene3D" id="1.25.40.1030">
    <property type="match status" value="1"/>
</dbReference>
<feature type="domain" description="Sec16 central conserved" evidence="9">
    <location>
        <begin position="811"/>
        <end position="935"/>
    </location>
</feature>
<comment type="similarity">
    <text evidence="2 6">Belongs to the SEC16 family.</text>
</comment>
<evidence type="ECO:0000256" key="6">
    <source>
        <dbReference type="RuleBase" id="RU364101"/>
    </source>
</evidence>
<evidence type="ECO:0000259" key="9">
    <source>
        <dbReference type="Pfam" id="PF12932"/>
    </source>
</evidence>
<keyword evidence="4 6" id="KW-0256">Endoplasmic reticulum</keyword>
<dbReference type="GO" id="GO:0070971">
    <property type="term" value="C:endoplasmic reticulum exit site"/>
    <property type="evidence" value="ECO:0000318"/>
    <property type="project" value="GO_Central"/>
</dbReference>
<feature type="compositionally biased region" description="Polar residues" evidence="7">
    <location>
        <begin position="1595"/>
        <end position="1636"/>
    </location>
</feature>
<dbReference type="Gramene" id="HORVU.MOREX.r3.7HG0635820.1">
    <property type="protein sequence ID" value="HORVU.MOREX.r3.7HG0635820.1"/>
    <property type="gene ID" value="HORVU.MOREX.r3.7HG0635820"/>
</dbReference>
<feature type="region of interest" description="Disordered" evidence="7">
    <location>
        <begin position="1277"/>
        <end position="1376"/>
    </location>
</feature>
<dbReference type="Proteomes" id="UP000011116">
    <property type="component" value="Chromosome 7H"/>
</dbReference>
<dbReference type="GO" id="GO:0015031">
    <property type="term" value="P:protein transport"/>
    <property type="evidence" value="ECO:0007669"/>
    <property type="project" value="UniProtKB-KW"/>
</dbReference>
<dbReference type="Pfam" id="PF12932">
    <property type="entry name" value="Sec16"/>
    <property type="match status" value="1"/>
</dbReference>
<evidence type="ECO:0000256" key="1">
    <source>
        <dbReference type="ARBA" id="ARBA00004240"/>
    </source>
</evidence>
<feature type="compositionally biased region" description="Low complexity" evidence="7">
    <location>
        <begin position="1637"/>
        <end position="1664"/>
    </location>
</feature>
<dbReference type="GO" id="GO:0007030">
    <property type="term" value="P:Golgi organization"/>
    <property type="evidence" value="ECO:0000318"/>
    <property type="project" value="GO_Central"/>
</dbReference>
<feature type="region of interest" description="Disordered" evidence="7">
    <location>
        <begin position="589"/>
        <end position="608"/>
    </location>
</feature>
<dbReference type="InterPro" id="IPR024340">
    <property type="entry name" value="Sec16_CCD"/>
</dbReference>
<evidence type="ECO:0000256" key="3">
    <source>
        <dbReference type="ARBA" id="ARBA00022448"/>
    </source>
</evidence>
<feature type="region of interest" description="Disordered" evidence="7">
    <location>
        <begin position="1423"/>
        <end position="1491"/>
    </location>
</feature>
<feature type="compositionally biased region" description="Acidic residues" evidence="7">
    <location>
        <begin position="1"/>
        <end position="21"/>
    </location>
</feature>
<dbReference type="GeneID" id="123407273"/>
<feature type="region of interest" description="Disordered" evidence="7">
    <location>
        <begin position="1"/>
        <end position="162"/>
    </location>
</feature>
<dbReference type="EnsemblPlants" id="HORVU.MOREX.r3.7HG0635820.1">
    <property type="protein sequence ID" value="HORVU.MOREX.r3.7HG0635820.1"/>
    <property type="gene ID" value="HORVU.MOREX.r3.7HG0635820"/>
</dbReference>
<dbReference type="CDD" id="cd09233">
    <property type="entry name" value="ACE1-Sec16-like"/>
    <property type="match status" value="1"/>
</dbReference>
<keyword evidence="3 6" id="KW-0813">Transport</keyword>
<evidence type="ECO:0000256" key="4">
    <source>
        <dbReference type="ARBA" id="ARBA00022824"/>
    </source>
</evidence>
<evidence type="ECO:0000256" key="7">
    <source>
        <dbReference type="SAM" id="MobiDB-lite"/>
    </source>
</evidence>
<feature type="compositionally biased region" description="Basic and acidic residues" evidence="7">
    <location>
        <begin position="1340"/>
        <end position="1358"/>
    </location>
</feature>
<reference evidence="10" key="3">
    <citation type="submission" date="2022-01" db="UniProtKB">
        <authorList>
            <consortium name="EnsemblPlants"/>
        </authorList>
    </citation>
    <scope>IDENTIFICATION</scope>
    <source>
        <strain evidence="10">subsp. vulgare</strain>
    </source>
</reference>
<feature type="compositionally biased region" description="Low complexity" evidence="7">
    <location>
        <begin position="101"/>
        <end position="118"/>
    </location>
</feature>
<keyword evidence="6" id="KW-0653">Protein transport</keyword>
<feature type="compositionally biased region" description="Polar residues" evidence="7">
    <location>
        <begin position="1303"/>
        <end position="1316"/>
    </location>
</feature>
<dbReference type="PANTHER" id="PTHR13402:SF31">
    <property type="entry name" value="PROTEIN TRANSPORT PROTEIN SEC16"/>
    <property type="match status" value="1"/>
</dbReference>
<keyword evidence="6" id="KW-0472">Membrane</keyword>
<dbReference type="GO" id="GO:0016192">
    <property type="term" value="P:vesicle-mediated transport"/>
    <property type="evidence" value="ECO:0007669"/>
    <property type="project" value="UniProtKB-KW"/>
</dbReference>
<dbReference type="Pfam" id="PF12931">
    <property type="entry name" value="TPR_Sec16"/>
    <property type="match status" value="1"/>
</dbReference>
<feature type="region of interest" description="Disordered" evidence="7">
    <location>
        <begin position="1540"/>
        <end position="1676"/>
    </location>
</feature>
<dbReference type="PANTHER" id="PTHR13402">
    <property type="entry name" value="RGPR-RELATED"/>
    <property type="match status" value="1"/>
</dbReference>
<dbReference type="InterPro" id="IPR024298">
    <property type="entry name" value="Sec16_Sec23-bd"/>
</dbReference>
<feature type="region of interest" description="Disordered" evidence="7">
    <location>
        <begin position="637"/>
        <end position="693"/>
    </location>
</feature>
<dbReference type="KEGG" id="hvg:123407273"/>
<dbReference type="RefSeq" id="XP_044956311.1">
    <property type="nucleotide sequence ID" value="XM_045100376.1"/>
</dbReference>
<keyword evidence="11" id="KW-1185">Reference proteome</keyword>
<dbReference type="GO" id="GO:0070973">
    <property type="term" value="P:protein localization to endoplasmic reticulum exit site"/>
    <property type="evidence" value="ECO:0000318"/>
    <property type="project" value="GO_Central"/>
</dbReference>
<evidence type="ECO:0000313" key="10">
    <source>
        <dbReference type="EnsemblPlants" id="HORVU.MOREX.r3.7HG0635820.1"/>
    </source>
</evidence>
<reference evidence="11" key="1">
    <citation type="journal article" date="2012" name="Nature">
        <title>A physical, genetic and functional sequence assembly of the barley genome.</title>
        <authorList>
            <consortium name="The International Barley Genome Sequencing Consortium"/>
            <person name="Mayer K.F."/>
            <person name="Waugh R."/>
            <person name="Brown J.W."/>
            <person name="Schulman A."/>
            <person name="Langridge P."/>
            <person name="Platzer M."/>
            <person name="Fincher G.B."/>
            <person name="Muehlbauer G.J."/>
            <person name="Sato K."/>
            <person name="Close T.J."/>
            <person name="Wise R.P."/>
            <person name="Stein N."/>
        </authorList>
    </citation>
    <scope>NUCLEOTIDE SEQUENCE [LARGE SCALE GENOMIC DNA]</scope>
    <source>
        <strain evidence="11">cv. Morex</strain>
    </source>
</reference>
<feature type="compositionally biased region" description="Polar residues" evidence="7">
    <location>
        <begin position="1544"/>
        <end position="1569"/>
    </location>
</feature>
<feature type="region of interest" description="Disordered" evidence="7">
    <location>
        <begin position="788"/>
        <end position="811"/>
    </location>
</feature>
<sequence length="1676" mass="177959">MGSDSDDADFFDKLVDDDDDDASRPPPAAKSHAAAEDAAAAADLAALTLDDADDGTGGAPEPEPQPAAASPEPQAEAEAPVAPPQADALTATPDAEVLPSLPEVEAAAPDAEVPAALPEVKEEAPNDEVPAGLPEVKAVAAPDPEGRSPGSGSGSGSSKGVRTTVKQVQWSLFGADISSGTEPDPFSDLLADTAGDPFLGAGDPFLGAAVGAQVSGFGATTVGAVDHSFYNGVASSNASSQLGWGAGSGEFLADGRVGEDTFFGVQGSAVGTAGSVAADDHSFFNGVDGNASSHSYMGAGAVESADLQNTVAQSDWTGGAVDPSDPYPGWKWDVATGQWYQVDTIGAQGFADNNAGAAAAVGGENVQQQQHLGVSYLQNSSQAGLETITEEASAAAATWGQDQSSAAAAEYPPNMLFYAEYPEHYYDSNTQQWFTLESYQQSVVQAATPASALDAFAGEGHGVVHTGNTQASSFNQQNQWQHGLLANSMQPYTENQISQPAYTEPLKPSTNYGTAINTFMPSLETSTTNYQNNINTFVPSTSQYSGSGEGHQVSNKGFQPTSYQSAAHKGFEPYKNNQSAINTFLPSTTQYNSSGEGHQVSNKGFQPTSYQNAAHKGFEPYKNNQSAINTFLPSTTQYNSSGEGHQVSNKGFEPTSSQSAHKGFEPYKINQSTSASHDSGSRGFEPSTVHQGFKPFTNNQRSTGFVPSSSHQIAHKEFEPPKDNQAHHVAHQSSSGHGYDYPNGFVEPQKSVPVANMYQMQTQTDAGAHMHLPNNYVSTENSMSFPQQLAPSQQLGYSHHEERSSAGRPPHSLVAFGFGGKLVVMKETSSMTTNFDSGNQGNSQGTVSILNISEVVADKINQQGIPSSSALSYFYALCRRPIPGPLAGGSAAAKDLNKWLDDIIGGYESSVSDFQGGDVQKLLISLLKISYQHYGKLRSPFGPDPSREGMDGPDTAVTALFSSCNSNSARMRDHCMKNIPSENQIQATAQEVQNLLVSGRRKEALQYAQEGQLWGPALILALQLGDQFYADTVKKMAYCHFKSGSPLRTLCLLIAGQPADVFNAENSVDANYGTLHRQQQPAEGTPVGMLNDWQQNLAIITANRTKGDELVITHLGDCLWKERNEVAAAHSCYLVAELNIDPYSESARMCLLGADHLRCPRTFTSPEAIQRTEMYEYAKVLGNSQYILLPFQPYKLIYAYMLAEVGKVSDSLKYCQASLKLLKSSGRAPELEAWKQLFSSLEERIRTHQQGGYGTNLAPAKLVGKIFSTFDKSLSRMMGTQPAPVPPLSQGSSGDRDFYPVPQVTNSAPQVTNFVNSQSPMPMSSSTSEQFMSEMAENSGPDKKGAHNRSVSEPDFIRKQGGGSDSAQSTSGSGSSRFGWLLQKTVGLVSKSSNQAKLGEENNFYFDDNLKRWVERGAAVPAAAEPPLAPPPTKASFQNGVPDHNNSTGPPSGGGYTPNGFSEMKPPNPSEPLAGMPPMPPSQNQFSSRGRVGVRSRYVDTFNKGGGSANAFGAPSYSKPAMPSVNKLPSASFFVPTPAVDASMQPTEPTADTHNETANQDGPSSSPAVESSFYASPPPPMQMQPGMQRHPSMDNIMTPSGSGNGTFSKSRAASWSGTYSEQMSSTAASRSPDGQTMQSPPMMPGMGPSHSRSHSNSSLNRFNSGGFGEDLQEVEL</sequence>
<accession>A0A8I6Y7D8</accession>
<evidence type="ECO:0000259" key="8">
    <source>
        <dbReference type="Pfam" id="PF12931"/>
    </source>
</evidence>
<feature type="compositionally biased region" description="Low complexity" evidence="7">
    <location>
        <begin position="1365"/>
        <end position="1376"/>
    </location>
</feature>
<dbReference type="OrthoDB" id="8918678at2759"/>
<feature type="compositionally biased region" description="Low complexity" evidence="7">
    <location>
        <begin position="36"/>
        <end position="49"/>
    </location>
</feature>
<feature type="compositionally biased region" description="Polar residues" evidence="7">
    <location>
        <begin position="637"/>
        <end position="660"/>
    </location>
</feature>
<gene>
    <name evidence="10" type="primary">LOC123407273</name>
</gene>
<organism evidence="10 11">
    <name type="scientific">Hordeum vulgare subsp. vulgare</name>
    <name type="common">Domesticated barley</name>
    <dbReference type="NCBI Taxonomy" id="112509"/>
    <lineage>
        <taxon>Eukaryota</taxon>
        <taxon>Viridiplantae</taxon>
        <taxon>Streptophyta</taxon>
        <taxon>Embryophyta</taxon>
        <taxon>Tracheophyta</taxon>
        <taxon>Spermatophyta</taxon>
        <taxon>Magnoliopsida</taxon>
        <taxon>Liliopsida</taxon>
        <taxon>Poales</taxon>
        <taxon>Poaceae</taxon>
        <taxon>BOP clade</taxon>
        <taxon>Pooideae</taxon>
        <taxon>Triticodae</taxon>
        <taxon>Triticeae</taxon>
        <taxon>Hordeinae</taxon>
        <taxon>Hordeum</taxon>
    </lineage>
</organism>
<feature type="compositionally biased region" description="Pro residues" evidence="7">
    <location>
        <begin position="1466"/>
        <end position="1481"/>
    </location>
</feature>
<feature type="compositionally biased region" description="Low complexity" evidence="7">
    <location>
        <begin position="1317"/>
        <end position="1328"/>
    </location>
</feature>
<feature type="compositionally biased region" description="Low complexity" evidence="7">
    <location>
        <begin position="66"/>
        <end position="86"/>
    </location>
</feature>
<dbReference type="GO" id="GO:0000139">
    <property type="term" value="C:Golgi membrane"/>
    <property type="evidence" value="ECO:0007669"/>
    <property type="project" value="UniProtKB-SubCell"/>
</dbReference>